<dbReference type="Gene3D" id="3.30.420.10">
    <property type="entry name" value="Ribonuclease H-like superfamily/Ribonuclease H"/>
    <property type="match status" value="1"/>
</dbReference>
<organism evidence="1 2">
    <name type="scientific">Phytophthora lilii</name>
    <dbReference type="NCBI Taxonomy" id="2077276"/>
    <lineage>
        <taxon>Eukaryota</taxon>
        <taxon>Sar</taxon>
        <taxon>Stramenopiles</taxon>
        <taxon>Oomycota</taxon>
        <taxon>Peronosporomycetes</taxon>
        <taxon>Peronosporales</taxon>
        <taxon>Peronosporaceae</taxon>
        <taxon>Phytophthora</taxon>
    </lineage>
</organism>
<comment type="caution">
    <text evidence="1">The sequence shown here is derived from an EMBL/GenBank/DDBJ whole genome shotgun (WGS) entry which is preliminary data.</text>
</comment>
<name>A0A9W6WY17_9STRA</name>
<gene>
    <name evidence="1" type="ORF">Plil01_000816000</name>
</gene>
<protein>
    <submittedName>
        <fullName evidence="1">Unnamed protein product</fullName>
    </submittedName>
</protein>
<dbReference type="Proteomes" id="UP001165083">
    <property type="component" value="Unassembled WGS sequence"/>
</dbReference>
<dbReference type="EMBL" id="BSXW01000386">
    <property type="protein sequence ID" value="GMF20840.1"/>
    <property type="molecule type" value="Genomic_DNA"/>
</dbReference>
<dbReference type="InterPro" id="IPR036397">
    <property type="entry name" value="RNaseH_sf"/>
</dbReference>
<dbReference type="GO" id="GO:0003676">
    <property type="term" value="F:nucleic acid binding"/>
    <property type="evidence" value="ECO:0007669"/>
    <property type="project" value="InterPro"/>
</dbReference>
<reference evidence="1" key="1">
    <citation type="submission" date="2023-04" db="EMBL/GenBank/DDBJ databases">
        <title>Phytophthora lilii NBRC 32176.</title>
        <authorList>
            <person name="Ichikawa N."/>
            <person name="Sato H."/>
            <person name="Tonouchi N."/>
        </authorList>
    </citation>
    <scope>NUCLEOTIDE SEQUENCE</scope>
    <source>
        <strain evidence="1">NBRC 32176</strain>
    </source>
</reference>
<dbReference type="OrthoDB" id="9996331at2759"/>
<dbReference type="AlphaFoldDB" id="A0A9W6WY17"/>
<evidence type="ECO:0000313" key="1">
    <source>
        <dbReference type="EMBL" id="GMF20840.1"/>
    </source>
</evidence>
<evidence type="ECO:0000313" key="2">
    <source>
        <dbReference type="Proteomes" id="UP001165083"/>
    </source>
</evidence>
<proteinExistence type="predicted"/>
<accession>A0A9W6WY17</accession>
<keyword evidence="2" id="KW-1185">Reference proteome</keyword>
<sequence length="97" mass="11357">MDVQYIDSQEPQPIQIDDDYYSLPTPKPKSEASPVLTKKHKEDRLKWARDKVTWDEAKWATCVFSDEKMFNLDGLDGLQYYDLRKRFSRTARAVAAV</sequence>